<keyword evidence="1" id="KW-0472">Membrane</keyword>
<dbReference type="Gene3D" id="2.40.50.100">
    <property type="match status" value="1"/>
</dbReference>
<sequence length="415" mass="46518">MLKKYKINKKKLIKYGVFGLIIVLLVVAYLYSNSNKAFKVESEAVGKGDVINYIEASGELITENEIKLKSKVSGFVEKINVKVGSIVKKGDIIALLDSENLKLEIKSINSQIDGVNAELLSVSKSIDKNELSKLDSSIRIAQNNQNNYKEIYDTNKELFEKGVISKTELDASKKRFDASVENLKIAKNNRNIAIKGISKEQREQFESRLSVLEYNLEIKERQLMSSTVKASMDGIITNKFVNEGDMLLSGAPICEISDKNNLQIESYVLVSDAEKINIMDEVAILDTDLDKEFTGKVIKKDPKAISKISDLGINQKRVKITIKPNVSIKRVLGFEFDLKIILKRSKNVIKIKDDAIFKIGNEKYVFLIKDGFSKLTKIETGLEGFDYVEVVSGIKEGNVVILSPENELEDGMKVE</sequence>
<dbReference type="Proteomes" id="UP001321786">
    <property type="component" value="Chromosome"/>
</dbReference>
<dbReference type="PANTHER" id="PTHR30469">
    <property type="entry name" value="MULTIDRUG RESISTANCE PROTEIN MDTA"/>
    <property type="match status" value="1"/>
</dbReference>
<dbReference type="Gene3D" id="2.40.30.170">
    <property type="match status" value="1"/>
</dbReference>
<dbReference type="EMBL" id="AP028654">
    <property type="protein sequence ID" value="BEP29564.1"/>
    <property type="molecule type" value="Genomic_DNA"/>
</dbReference>
<dbReference type="InterPro" id="IPR058647">
    <property type="entry name" value="BSH_CzcB-like"/>
</dbReference>
<evidence type="ECO:0000313" key="5">
    <source>
        <dbReference type="Proteomes" id="UP001321786"/>
    </source>
</evidence>
<evidence type="ECO:0000256" key="1">
    <source>
        <dbReference type="SAM" id="Phobius"/>
    </source>
</evidence>
<dbReference type="GO" id="GO:1990281">
    <property type="term" value="C:efflux pump complex"/>
    <property type="evidence" value="ECO:0007669"/>
    <property type="project" value="TreeGrafter"/>
</dbReference>
<proteinExistence type="predicted"/>
<dbReference type="Gene3D" id="1.10.287.470">
    <property type="entry name" value="Helix hairpin bin"/>
    <property type="match status" value="1"/>
</dbReference>
<dbReference type="RefSeq" id="WP_338535191.1">
    <property type="nucleotide sequence ID" value="NZ_AP028654.1"/>
</dbReference>
<dbReference type="KEGG" id="hprf:HLPR_18950"/>
<dbReference type="Pfam" id="PF25989">
    <property type="entry name" value="YknX_C"/>
    <property type="match status" value="1"/>
</dbReference>
<evidence type="ECO:0000313" key="4">
    <source>
        <dbReference type="EMBL" id="BEP29564.1"/>
    </source>
</evidence>
<feature type="domain" description="CzcB-like barrel-sandwich hybrid" evidence="2">
    <location>
        <begin position="68"/>
        <end position="258"/>
    </location>
</feature>
<gene>
    <name evidence="4" type="ORF">HLPR_18950</name>
</gene>
<dbReference type="Gene3D" id="2.40.420.20">
    <property type="match status" value="1"/>
</dbReference>
<feature type="domain" description="YknX-like C-terminal permuted SH3-like" evidence="3">
    <location>
        <begin position="350"/>
        <end position="415"/>
    </location>
</feature>
<keyword evidence="1" id="KW-1133">Transmembrane helix</keyword>
<reference evidence="4 5" key="1">
    <citation type="submission" date="2023-08" db="EMBL/GenBank/DDBJ databases">
        <title>Helicovermis profunda gen. nov., sp. nov., a novel mesophilic, fermentative bacterium within the Bacillota from a deep-sea hydrothermal vent chimney.</title>
        <authorList>
            <person name="Miyazaki U."/>
            <person name="Mizutani D."/>
            <person name="Hashimoto Y."/>
            <person name="Tame A."/>
            <person name="Sawayama S."/>
            <person name="Miyazaki J."/>
            <person name="Takai K."/>
            <person name="Nakagawa S."/>
        </authorList>
    </citation>
    <scope>NUCLEOTIDE SEQUENCE [LARGE SCALE GENOMIC DNA]</scope>
    <source>
        <strain evidence="4 5">S502</strain>
    </source>
</reference>
<dbReference type="SUPFAM" id="SSF111369">
    <property type="entry name" value="HlyD-like secretion proteins"/>
    <property type="match status" value="1"/>
</dbReference>
<accession>A0AAU9EN63</accession>
<name>A0AAU9EN63_9FIRM</name>
<dbReference type="SUPFAM" id="SSF56954">
    <property type="entry name" value="Outer membrane efflux proteins (OEP)"/>
    <property type="match status" value="1"/>
</dbReference>
<dbReference type="AlphaFoldDB" id="A0AAU9EN63"/>
<feature type="transmembrane region" description="Helical" evidence="1">
    <location>
        <begin position="12"/>
        <end position="31"/>
    </location>
</feature>
<organism evidence="4 5">
    <name type="scientific">Helicovermis profundi</name>
    <dbReference type="NCBI Taxonomy" id="3065157"/>
    <lineage>
        <taxon>Bacteria</taxon>
        <taxon>Bacillati</taxon>
        <taxon>Bacillota</taxon>
        <taxon>Clostridia</taxon>
        <taxon>Helicovermis</taxon>
    </lineage>
</organism>
<keyword evidence="5" id="KW-1185">Reference proteome</keyword>
<protein>
    <submittedName>
        <fullName evidence="4">MacA family efflux pump subunit</fullName>
    </submittedName>
</protein>
<dbReference type="Pfam" id="PF25973">
    <property type="entry name" value="BSH_CzcB"/>
    <property type="match status" value="1"/>
</dbReference>
<evidence type="ECO:0000259" key="2">
    <source>
        <dbReference type="Pfam" id="PF25973"/>
    </source>
</evidence>
<evidence type="ECO:0000259" key="3">
    <source>
        <dbReference type="Pfam" id="PF25989"/>
    </source>
</evidence>
<keyword evidence="1" id="KW-0812">Transmembrane</keyword>
<dbReference type="GO" id="GO:0015562">
    <property type="term" value="F:efflux transmembrane transporter activity"/>
    <property type="evidence" value="ECO:0007669"/>
    <property type="project" value="TreeGrafter"/>
</dbReference>
<dbReference type="InterPro" id="IPR058637">
    <property type="entry name" value="YknX-like_C"/>
</dbReference>